<evidence type="ECO:0000313" key="4">
    <source>
        <dbReference type="Proteomes" id="UP001172756"/>
    </source>
</evidence>
<dbReference type="AlphaFoldDB" id="A0AAW7M7S6"/>
<keyword evidence="3" id="KW-1185">Reference proteome</keyword>
<protein>
    <recommendedName>
        <fullName evidence="5">Roadblock/LAMTOR2 domain-containing protein</fullName>
    </recommendedName>
</protein>
<name>A0AAW7M7S6_9MICO</name>
<reference evidence="1 4" key="2">
    <citation type="submission" date="2023-06" db="EMBL/GenBank/DDBJ databases">
        <title>SYSU T0a273.</title>
        <authorList>
            <person name="Gao L."/>
            <person name="Fang B.-Z."/>
            <person name="Li W.-J."/>
        </authorList>
    </citation>
    <scope>NUCLEOTIDE SEQUENCE [LARGE SCALE GENOMIC DNA]</scope>
    <source>
        <strain evidence="1 4">SYSU T0a273</strain>
    </source>
</reference>
<gene>
    <name evidence="1" type="ORF">QQ002_10365</name>
    <name evidence="2" type="ORF">QQX10_03690</name>
</gene>
<evidence type="ECO:0000313" key="1">
    <source>
        <dbReference type="EMBL" id="MDN4483940.1"/>
    </source>
</evidence>
<evidence type="ECO:0008006" key="5">
    <source>
        <dbReference type="Google" id="ProtNLM"/>
    </source>
</evidence>
<dbReference type="EMBL" id="JAUHQB010000007">
    <property type="protein sequence ID" value="MDN4483940.1"/>
    <property type="molecule type" value="Genomic_DNA"/>
</dbReference>
<evidence type="ECO:0000313" key="2">
    <source>
        <dbReference type="EMBL" id="MDN4487265.1"/>
    </source>
</evidence>
<accession>A0AAW7M7S6</accession>
<reference evidence="2" key="1">
    <citation type="submission" date="2023-06" db="EMBL/GenBank/DDBJ databases">
        <title>Sysu t00039.</title>
        <authorList>
            <person name="Gao L."/>
            <person name="Fang B.-Z."/>
            <person name="Li W.-J."/>
        </authorList>
    </citation>
    <scope>NUCLEOTIDE SEQUENCE</scope>
    <source>
        <strain evidence="2">SYSU T00039</strain>
    </source>
</reference>
<dbReference type="EMBL" id="JAUHPX010000002">
    <property type="protein sequence ID" value="MDN4487265.1"/>
    <property type="molecule type" value="Genomic_DNA"/>
</dbReference>
<comment type="caution">
    <text evidence="2">The sequence shown here is derived from an EMBL/GenBank/DDBJ whole genome shotgun (WGS) entry which is preliminary data.</text>
</comment>
<organism evidence="2 3">
    <name type="scientific">Demequina lignilytica</name>
    <dbReference type="NCBI Taxonomy" id="3051663"/>
    <lineage>
        <taxon>Bacteria</taxon>
        <taxon>Bacillati</taxon>
        <taxon>Actinomycetota</taxon>
        <taxon>Actinomycetes</taxon>
        <taxon>Micrococcales</taxon>
        <taxon>Demequinaceae</taxon>
        <taxon>Demequina</taxon>
    </lineage>
</organism>
<evidence type="ECO:0000313" key="3">
    <source>
        <dbReference type="Proteomes" id="UP001172737"/>
    </source>
</evidence>
<dbReference type="Proteomes" id="UP001172737">
    <property type="component" value="Unassembled WGS sequence"/>
</dbReference>
<proteinExistence type="predicted"/>
<sequence length="164" mass="17274">MTEGAEQASAPQEPGTRDFAAILSPIPSPRFLTALCALNKVDARILSTSGGPVAVLTDTDEEAVAKAAKTVSAFVARAEFMLVVNRGGQATAQIWLGGQVAKDVPAGLALNDAPGVLTTLVTGAQSFDEIAATHPDKVHEATMSRFAAYRELLKETRRLRKEQG</sequence>
<dbReference type="RefSeq" id="WP_301118335.1">
    <property type="nucleotide sequence ID" value="NZ_JAUHPX010000002.1"/>
</dbReference>
<dbReference type="Proteomes" id="UP001172756">
    <property type="component" value="Unassembled WGS sequence"/>
</dbReference>